<evidence type="ECO:0000256" key="3">
    <source>
        <dbReference type="SAM" id="SignalP"/>
    </source>
</evidence>
<keyword evidence="4" id="KW-0418">Kinase</keyword>
<sequence length="612" mass="65568">MKNKMTRLLLCFCSICLILAGCQFGSSTSSTDSSETAVSKKTQKIEETIFPKDKVVDVKITIDKDEFQDMLDNASAEEYKPAIVEYNGIKLENVGIRTKGNLSLRSVVQMEDSNRYSFKLSFDEYVNQTLEGISKINLNNNYSDASSMREFLTYELAELMGLPTPEYSFVNIYINDELWGFYLAVEQIDESYLERNFGTSYGSLYKGVMTGQGSDLTWLGDDPDLYTGLEVKSEKSDGDALIAMLNELNNGTDYEKYIDIEDALGYIALNVLTNNTDSYLGSNKQNYYLYEEDGVFSILPWDYNMAFGGLGRSSLYIDEPTQGALDERPLIAKLLAVDEYKEQYHQILKEAVDGYLANDTFTARVQEVKSMIAEYVKADPNAFYTYEEFEKGVTSLISTNASQVTDISEQLDGTSPSAGDGSGSGGGMGGGGRGGGIDRGDAEGAAPNNVPAGAAGGVNNEAANGAPNATTNNVAPNGAANDTANGASNEQSNTTNQPPAGQVPSDQTSQNGDQSDTTPTDGAQPGAQPEEGNGITPPDGFGGGMGEAPDGFGGGMNRPEGGMMGGGGFPGGGGNQQNVQQGTTQDLITVAVSLLIVIIACLFVTFYKRKRL</sequence>
<feature type="signal peptide" evidence="3">
    <location>
        <begin position="1"/>
        <end position="20"/>
    </location>
</feature>
<evidence type="ECO:0000313" key="4">
    <source>
        <dbReference type="EMBL" id="WIV17602.1"/>
    </source>
</evidence>
<feature type="compositionally biased region" description="Gly residues" evidence="1">
    <location>
        <begin position="540"/>
        <end position="575"/>
    </location>
</feature>
<dbReference type="Proteomes" id="UP001236415">
    <property type="component" value="Chromosome"/>
</dbReference>
<dbReference type="PANTHER" id="PTHR40050">
    <property type="entry name" value="INNER SPORE COAT PROTEIN H"/>
    <property type="match status" value="1"/>
</dbReference>
<organism evidence="4 5">
    <name type="scientific">Paenibacillus polygoni</name>
    <dbReference type="NCBI Taxonomy" id="3050112"/>
    <lineage>
        <taxon>Bacteria</taxon>
        <taxon>Bacillati</taxon>
        <taxon>Bacillota</taxon>
        <taxon>Bacilli</taxon>
        <taxon>Bacillales</taxon>
        <taxon>Paenibacillaceae</taxon>
        <taxon>Paenibacillus</taxon>
    </lineage>
</organism>
<evidence type="ECO:0000256" key="2">
    <source>
        <dbReference type="SAM" id="Phobius"/>
    </source>
</evidence>
<proteinExistence type="predicted"/>
<dbReference type="RefSeq" id="WP_285742193.1">
    <property type="nucleotide sequence ID" value="NZ_CP127162.1"/>
</dbReference>
<keyword evidence="3" id="KW-0732">Signal</keyword>
<dbReference type="GO" id="GO:0016301">
    <property type="term" value="F:kinase activity"/>
    <property type="evidence" value="ECO:0007669"/>
    <property type="project" value="UniProtKB-KW"/>
</dbReference>
<accession>A0ABY8WX68</accession>
<dbReference type="PROSITE" id="PS51257">
    <property type="entry name" value="PROKAR_LIPOPROTEIN"/>
    <property type="match status" value="1"/>
</dbReference>
<keyword evidence="2" id="KW-1133">Transmembrane helix</keyword>
<dbReference type="Pfam" id="PF08757">
    <property type="entry name" value="CotH"/>
    <property type="match status" value="1"/>
</dbReference>
<keyword evidence="5" id="KW-1185">Reference proteome</keyword>
<feature type="compositionally biased region" description="Gly residues" evidence="1">
    <location>
        <begin position="420"/>
        <end position="435"/>
    </location>
</feature>
<feature type="region of interest" description="Disordered" evidence="1">
    <location>
        <begin position="410"/>
        <end position="578"/>
    </location>
</feature>
<gene>
    <name evidence="4" type="ORF">QPK24_14335</name>
</gene>
<reference evidence="4 5" key="1">
    <citation type="submission" date="2023-06" db="EMBL/GenBank/DDBJ databases">
        <title>Paenibacillus polygonum sp. nov., an endophytic bacterium, isolated from Polygonum lapathifolium L. in Nanji Wetland National Nature Reserve, South of Poyang Lake, Jiangxi Province, China.</title>
        <authorList>
            <person name="Yu Z."/>
        </authorList>
    </citation>
    <scope>NUCLEOTIDE SEQUENCE [LARGE SCALE GENOMIC DNA]</scope>
    <source>
        <strain evidence="4 5">C31</strain>
    </source>
</reference>
<feature type="transmembrane region" description="Helical" evidence="2">
    <location>
        <begin position="587"/>
        <end position="607"/>
    </location>
</feature>
<dbReference type="EMBL" id="CP127162">
    <property type="protein sequence ID" value="WIV17602.1"/>
    <property type="molecule type" value="Genomic_DNA"/>
</dbReference>
<feature type="compositionally biased region" description="Polar residues" evidence="1">
    <location>
        <begin position="482"/>
        <end position="521"/>
    </location>
</feature>
<feature type="chain" id="PRO_5046762669" evidence="3">
    <location>
        <begin position="21"/>
        <end position="612"/>
    </location>
</feature>
<keyword evidence="2" id="KW-0812">Transmembrane</keyword>
<evidence type="ECO:0000256" key="1">
    <source>
        <dbReference type="SAM" id="MobiDB-lite"/>
    </source>
</evidence>
<keyword evidence="4" id="KW-0808">Transferase</keyword>
<dbReference type="InterPro" id="IPR014867">
    <property type="entry name" value="Spore_coat_CotH_CotH2/3/7"/>
</dbReference>
<protein>
    <submittedName>
        <fullName evidence="4">CotH kinase family protein</fullName>
    </submittedName>
</protein>
<name>A0ABY8WX68_9BACL</name>
<evidence type="ECO:0000313" key="5">
    <source>
        <dbReference type="Proteomes" id="UP001236415"/>
    </source>
</evidence>
<dbReference type="PANTHER" id="PTHR40050:SF1">
    <property type="entry name" value="INNER SPORE COAT PROTEIN H"/>
    <property type="match status" value="1"/>
</dbReference>
<keyword evidence="2" id="KW-0472">Membrane</keyword>
<feature type="compositionally biased region" description="Low complexity" evidence="1">
    <location>
        <begin position="443"/>
        <end position="481"/>
    </location>
</feature>